<keyword evidence="2" id="KW-0732">Signal</keyword>
<evidence type="ECO:0000256" key="1">
    <source>
        <dbReference type="PROSITE-ProRule" id="PRU00023"/>
    </source>
</evidence>
<dbReference type="Proteomes" id="UP000069015">
    <property type="component" value="Chromosome 1"/>
</dbReference>
<reference evidence="3 4" key="1">
    <citation type="submission" date="2015-12" db="EMBL/GenBank/DDBJ databases">
        <title>Complete genome sequence of Pseudoalteromonas rubra SCSIO 6842, harboring a conjugative plasmid.</title>
        <authorList>
            <person name="Li B."/>
            <person name="Wang X."/>
        </authorList>
    </citation>
    <scope>NUCLEOTIDE SEQUENCE [LARGE SCALE GENOMIC DNA]</scope>
    <source>
        <strain evidence="3 4">SCSIO 6842</strain>
    </source>
</reference>
<organism evidence="3 4">
    <name type="scientific">Pseudoalteromonas rubra</name>
    <dbReference type="NCBI Taxonomy" id="43658"/>
    <lineage>
        <taxon>Bacteria</taxon>
        <taxon>Pseudomonadati</taxon>
        <taxon>Pseudomonadota</taxon>
        <taxon>Gammaproteobacteria</taxon>
        <taxon>Alteromonadales</taxon>
        <taxon>Pseudoalteromonadaceae</taxon>
        <taxon>Pseudoalteromonas</taxon>
    </lineage>
</organism>
<dbReference type="InterPro" id="IPR036770">
    <property type="entry name" value="Ankyrin_rpt-contain_sf"/>
</dbReference>
<gene>
    <name evidence="3" type="ORF">AT705_07555</name>
</gene>
<keyword evidence="1" id="KW-0040">ANK repeat</keyword>
<dbReference type="PROSITE" id="PS50088">
    <property type="entry name" value="ANK_REPEAT"/>
    <property type="match status" value="1"/>
</dbReference>
<proteinExistence type="predicted"/>
<dbReference type="PANTHER" id="PTHR44207:SF2">
    <property type="entry name" value="REPEAT PROTEIN, PUTATIVE-RELATED"/>
    <property type="match status" value="1"/>
</dbReference>
<accession>A0A0U3GUH8</accession>
<feature type="chain" id="PRO_5006839172" evidence="2">
    <location>
        <begin position="22"/>
        <end position="191"/>
    </location>
</feature>
<feature type="signal peptide" evidence="2">
    <location>
        <begin position="1"/>
        <end position="21"/>
    </location>
</feature>
<evidence type="ECO:0000313" key="4">
    <source>
        <dbReference type="Proteomes" id="UP000069015"/>
    </source>
</evidence>
<dbReference type="InterPro" id="IPR002110">
    <property type="entry name" value="Ankyrin_rpt"/>
</dbReference>
<dbReference type="PROSITE" id="PS50297">
    <property type="entry name" value="ANK_REP_REGION"/>
    <property type="match status" value="1"/>
</dbReference>
<dbReference type="SMART" id="SM00248">
    <property type="entry name" value="ANK"/>
    <property type="match status" value="2"/>
</dbReference>
<dbReference type="RefSeq" id="WP_058796123.1">
    <property type="nucleotide sequence ID" value="NZ_CP013611.1"/>
</dbReference>
<protein>
    <submittedName>
        <fullName evidence="3">Uncharacterized protein</fullName>
    </submittedName>
</protein>
<dbReference type="SUPFAM" id="SSF48403">
    <property type="entry name" value="Ankyrin repeat"/>
    <property type="match status" value="1"/>
</dbReference>
<feature type="repeat" description="ANK" evidence="1">
    <location>
        <begin position="120"/>
        <end position="152"/>
    </location>
</feature>
<dbReference type="Pfam" id="PF12796">
    <property type="entry name" value="Ank_2"/>
    <property type="match status" value="1"/>
</dbReference>
<sequence length="191" mass="21791">MKKIALYLFIIMNLAMCKVEAAAISICFSYDSLTFSEKKINVKKERLLNAIQENDESAIIFYMRSEISYLKGNHYALDTREYKLKEQAIFWDAVMGNNLKLVKRYVDLGVELNQLYPVDTLLSPLMIASRCGYVEMVKMLIKAGADINMKGAIVSINNTYIYDVTALSQAQKMEYIEIEELLLEAGAIKIK</sequence>
<dbReference type="AlphaFoldDB" id="A0A0U3GUH8"/>
<dbReference type="PANTHER" id="PTHR44207">
    <property type="entry name" value="SURFACE ANTIGEN BSPA-LIKE-RELATED"/>
    <property type="match status" value="1"/>
</dbReference>
<dbReference type="EMBL" id="CP013611">
    <property type="protein sequence ID" value="ALU42819.1"/>
    <property type="molecule type" value="Genomic_DNA"/>
</dbReference>
<evidence type="ECO:0000256" key="2">
    <source>
        <dbReference type="SAM" id="SignalP"/>
    </source>
</evidence>
<dbReference type="Gene3D" id="1.25.40.20">
    <property type="entry name" value="Ankyrin repeat-containing domain"/>
    <property type="match status" value="1"/>
</dbReference>
<evidence type="ECO:0000313" key="3">
    <source>
        <dbReference type="EMBL" id="ALU42819.1"/>
    </source>
</evidence>
<name>A0A0U3GUH8_9GAMM</name>
<dbReference type="KEGG" id="prr:AT705_07555"/>